<evidence type="ECO:0000259" key="20">
    <source>
        <dbReference type="PROSITE" id="PS50240"/>
    </source>
</evidence>
<evidence type="ECO:0000256" key="15">
    <source>
        <dbReference type="SAM" id="Coils"/>
    </source>
</evidence>
<keyword evidence="10" id="KW-1015">Disulfide bond</keyword>
<dbReference type="PROSITE" id="PS00134">
    <property type="entry name" value="TRYPSIN_HIS"/>
    <property type="match status" value="1"/>
</dbReference>
<name>A0A8J6H7H2_TENMO</name>
<dbReference type="InterPro" id="IPR000315">
    <property type="entry name" value="Znf_B-box"/>
</dbReference>
<dbReference type="AlphaFoldDB" id="A0A8J6H7H2"/>
<dbReference type="Gene3D" id="3.30.40.10">
    <property type="entry name" value="Zinc/RING finger domain, C3HC4 (zinc finger)"/>
    <property type="match status" value="1"/>
</dbReference>
<dbReference type="SUPFAM" id="SSF50494">
    <property type="entry name" value="Trypsin-like serine proteases"/>
    <property type="match status" value="2"/>
</dbReference>
<dbReference type="SMART" id="SM00184">
    <property type="entry name" value="RING"/>
    <property type="match status" value="1"/>
</dbReference>
<evidence type="ECO:0000313" key="23">
    <source>
        <dbReference type="Proteomes" id="UP000719412"/>
    </source>
</evidence>
<dbReference type="InterPro" id="IPR051333">
    <property type="entry name" value="CLIP_Serine_Protease"/>
</dbReference>
<dbReference type="GO" id="GO:0008270">
    <property type="term" value="F:zinc ion binding"/>
    <property type="evidence" value="ECO:0007669"/>
    <property type="project" value="UniProtKB-KW"/>
</dbReference>
<dbReference type="InterPro" id="IPR017868">
    <property type="entry name" value="Filamin/ABP280_repeat-like"/>
</dbReference>
<evidence type="ECO:0000256" key="16">
    <source>
        <dbReference type="SAM" id="MobiDB-lite"/>
    </source>
</evidence>
<evidence type="ECO:0000256" key="4">
    <source>
        <dbReference type="ARBA" id="ARBA00022729"/>
    </source>
</evidence>
<dbReference type="InterPro" id="IPR027370">
    <property type="entry name" value="Znf-RING_euk"/>
</dbReference>
<dbReference type="InterPro" id="IPR001254">
    <property type="entry name" value="Trypsin_dom"/>
</dbReference>
<dbReference type="InterPro" id="IPR013083">
    <property type="entry name" value="Znf_RING/FYVE/PHD"/>
</dbReference>
<evidence type="ECO:0000259" key="19">
    <source>
        <dbReference type="PROSITE" id="PS50119"/>
    </source>
</evidence>
<dbReference type="Proteomes" id="UP000719412">
    <property type="component" value="Unassembled WGS sequence"/>
</dbReference>
<comment type="caution">
    <text evidence="22">The sequence shown here is derived from an EMBL/GenBank/DDBJ whole genome shotgun (WGS) entry which is preliminary data.</text>
</comment>
<dbReference type="PRINTS" id="PR00722">
    <property type="entry name" value="CHYMOTRYPSIN"/>
</dbReference>
<reference evidence="22" key="2">
    <citation type="submission" date="2021-08" db="EMBL/GenBank/DDBJ databases">
        <authorList>
            <person name="Eriksson T."/>
        </authorList>
    </citation>
    <scope>NUCLEOTIDE SEQUENCE</scope>
    <source>
        <strain evidence="22">Stoneville</strain>
        <tissue evidence="22">Whole head</tissue>
    </source>
</reference>
<feature type="domain" description="Peptidase S1" evidence="20">
    <location>
        <begin position="103"/>
        <end position="577"/>
    </location>
</feature>
<keyword evidence="8 14" id="KW-0720">Serine protease</keyword>
<evidence type="ECO:0000256" key="2">
    <source>
        <dbReference type="ARBA" id="ARBA00022670"/>
    </source>
</evidence>
<sequence length="1214" mass="133413">MLTVAAPVFISLFVNCATQLLFEGDRCTVPATQTIGKCVNIEQCEYAKRLLESHDDPQFCGFSGNMPLVCCPQQKPQQLIKPGNKSDKACSMYHSVQNQVFGIAIGQPAVPREFPHMAAVGYGDKPSVLWLCGGSLISKSFILTAAHCVFSRDFGPAKWVRLGDLDLKNTTEDADPLDLQIVEAIVHPDYKPPSHYHDVALFKVPPVDYFRIIYKPACLHTEKQLPRDTLQVTGWGKVELFGDSSSHLMKASLQIVEYGICARKFSNVSPRKLKDGILDELQICAGSALGSDTCPGDSGGPLHYKLNATGDLVRHFVVAGITSFGKGCGGENSVGVYTRVSSSSVCVPLYIPSVLWTMVRPILSSTYPLLSATQQCHNEKSSNGPPVYVRLGGLDLDSTISSELHQDIAVFEEYVHPNYTALYNDIALLELRENVVFGSSVHPACLETKRDIPVDTLQAIGWGALDADGTTTSHLMKVDLKILKQGECQNGLAKGSLTLIRGILDDYQICAGDPSGKDTCQGDSGGPLHYRVENDRKQYFVVAGVTSFGKHHCGGKDSLGVYTRVSAFVGWIESIIMMEIDRMSYIFGSFARRRQSQEVGAVKRRSIEPTQISHDRSKSTPHTSKKPTPTSPRAKSICNFVLEDSKFKCPMCRRLFVEPKVLPCLHTFCLRCLQELEANDYSNWCDDESDESANTSESRKGSGSGGSGYVSDRNNSLHPGCPPTVKRICCPTCGARAEVPHGGVSLFPPNYLLQHRMVLATLNAHNTHLLCDVCTSDVSATARCMDCAISFCDRCEELHLRQKSAAGHEVLSLEEARRKGITKVRRQIMCVQHPELELCLFCSSCCQVICRDCVSAFHKGHTCEPVSRAVKAHLTDLRLAADRAKSLAEQSALAANRLHATSKQLEARCAKIQAEVEDFIDKYIRSVEDHRKRLIDQVNQTRNEKLQDIGKCKLGLHKRVREARDVAFFLEELLSDGTDVEVLSFLKPVMRRIDKCGGGKVADVGVEGSLLFLPEEVAQYAQGCCPLYGIVTTQMVAPSNCVINTEALTNLRVGKKTQLTLETRDRHNKRLDRGGEEISAEIRYRDAGVSRSLLVDIEYLRDGTYSIAFVPDVAGKLVLSVTVKGQPVKDSPFPIIVRTLKPHHGTFHCCSFCSSGGSKEATCGCGGKMPGGYKGCGHGHEGHPGRRHWSCCGNVLEHSECTRSNTHSHYQFTL</sequence>
<feature type="region of interest" description="Disordered" evidence="16">
    <location>
        <begin position="598"/>
        <end position="633"/>
    </location>
</feature>
<feature type="repeat" description="Filamin" evidence="13">
    <location>
        <begin position="1033"/>
        <end position="1137"/>
    </location>
</feature>
<feature type="signal peptide" evidence="17">
    <location>
        <begin position="1"/>
        <end position="18"/>
    </location>
</feature>
<dbReference type="InterPro" id="IPR009003">
    <property type="entry name" value="Peptidase_S1_PA"/>
</dbReference>
<keyword evidence="15" id="KW-0175">Coiled coil</keyword>
<evidence type="ECO:0000313" key="22">
    <source>
        <dbReference type="EMBL" id="KAH0809146.1"/>
    </source>
</evidence>
<evidence type="ECO:0000256" key="13">
    <source>
        <dbReference type="PROSITE-ProRule" id="PRU00087"/>
    </source>
</evidence>
<dbReference type="InterPro" id="IPR014756">
    <property type="entry name" value="Ig_E-set"/>
</dbReference>
<evidence type="ECO:0000256" key="17">
    <source>
        <dbReference type="SAM" id="SignalP"/>
    </source>
</evidence>
<proteinExistence type="inferred from homology"/>
<protein>
    <submittedName>
        <fullName evidence="22">Uncharacterized protein</fullName>
    </submittedName>
</protein>
<dbReference type="PROSITE" id="PS50119">
    <property type="entry name" value="ZF_BBOX"/>
    <property type="match status" value="2"/>
</dbReference>
<dbReference type="InterPro" id="IPR038565">
    <property type="entry name" value="CLIP_sf"/>
</dbReference>
<dbReference type="Gene3D" id="2.60.40.10">
    <property type="entry name" value="Immunoglobulins"/>
    <property type="match status" value="1"/>
</dbReference>
<dbReference type="InterPro" id="IPR018114">
    <property type="entry name" value="TRYPSIN_HIS"/>
</dbReference>
<dbReference type="PANTHER" id="PTHR24260">
    <property type="match status" value="1"/>
</dbReference>
<dbReference type="SMART" id="SM00680">
    <property type="entry name" value="CLIP"/>
    <property type="match status" value="1"/>
</dbReference>
<dbReference type="Pfam" id="PF13445">
    <property type="entry name" value="zf-RING_UBOX"/>
    <property type="match status" value="1"/>
</dbReference>
<evidence type="ECO:0000256" key="9">
    <source>
        <dbReference type="ARBA" id="ARBA00022833"/>
    </source>
</evidence>
<feature type="chain" id="PRO_5035178844" evidence="17">
    <location>
        <begin position="19"/>
        <end position="1214"/>
    </location>
</feature>
<dbReference type="InterPro" id="IPR013783">
    <property type="entry name" value="Ig-like_fold"/>
</dbReference>
<dbReference type="Pfam" id="PF00089">
    <property type="entry name" value="Trypsin"/>
    <property type="match status" value="2"/>
</dbReference>
<dbReference type="Gene3D" id="2.40.10.10">
    <property type="entry name" value="Trypsin-like serine proteases"/>
    <property type="match status" value="3"/>
</dbReference>
<dbReference type="PROSITE" id="PS50194">
    <property type="entry name" value="FILAMIN_REPEAT"/>
    <property type="match status" value="1"/>
</dbReference>
<dbReference type="SUPFAM" id="SSF81296">
    <property type="entry name" value="E set domains"/>
    <property type="match status" value="1"/>
</dbReference>
<dbReference type="Pfam" id="PF00630">
    <property type="entry name" value="Filamin"/>
    <property type="match status" value="1"/>
</dbReference>
<feature type="domain" description="B box-type" evidence="19">
    <location>
        <begin position="825"/>
        <end position="866"/>
    </location>
</feature>
<dbReference type="Gene3D" id="3.30.160.60">
    <property type="entry name" value="Classic Zinc Finger"/>
    <property type="match status" value="1"/>
</dbReference>
<feature type="coiled-coil region" evidence="15">
    <location>
        <begin position="895"/>
        <end position="944"/>
    </location>
</feature>
<feature type="domain" description="RING-type" evidence="18">
    <location>
        <begin position="649"/>
        <end position="685"/>
    </location>
</feature>
<dbReference type="InterPro" id="IPR001841">
    <property type="entry name" value="Znf_RING"/>
</dbReference>
<dbReference type="SMART" id="SM00020">
    <property type="entry name" value="Tryp_SPc"/>
    <property type="match status" value="2"/>
</dbReference>
<dbReference type="InterPro" id="IPR033116">
    <property type="entry name" value="TRYPSIN_SER"/>
</dbReference>
<dbReference type="CDD" id="cd00190">
    <property type="entry name" value="Tryp_SPc"/>
    <property type="match status" value="2"/>
</dbReference>
<keyword evidence="5" id="KW-0677">Repeat</keyword>
<dbReference type="PROSITE" id="PS50240">
    <property type="entry name" value="TRYPSIN_DOM"/>
    <property type="match status" value="1"/>
</dbReference>
<dbReference type="InterPro" id="IPR022700">
    <property type="entry name" value="CLIP"/>
</dbReference>
<dbReference type="PROSITE" id="PS00518">
    <property type="entry name" value="ZF_RING_1"/>
    <property type="match status" value="1"/>
</dbReference>
<evidence type="ECO:0000256" key="12">
    <source>
        <dbReference type="PROSITE-ProRule" id="PRU00024"/>
    </source>
</evidence>
<reference evidence="22" key="1">
    <citation type="journal article" date="2020" name="J Insects Food Feed">
        <title>The yellow mealworm (Tenebrio molitor) genome: a resource for the emerging insects as food and feed industry.</title>
        <authorList>
            <person name="Eriksson T."/>
            <person name="Andere A."/>
            <person name="Kelstrup H."/>
            <person name="Emery V."/>
            <person name="Picard C."/>
        </authorList>
    </citation>
    <scope>NUCLEOTIDE SEQUENCE</scope>
    <source>
        <strain evidence="22">Stoneville</strain>
        <tissue evidence="22">Whole head</tissue>
    </source>
</reference>
<organism evidence="22 23">
    <name type="scientific">Tenebrio molitor</name>
    <name type="common">Yellow mealworm beetle</name>
    <dbReference type="NCBI Taxonomy" id="7067"/>
    <lineage>
        <taxon>Eukaryota</taxon>
        <taxon>Metazoa</taxon>
        <taxon>Ecdysozoa</taxon>
        <taxon>Arthropoda</taxon>
        <taxon>Hexapoda</taxon>
        <taxon>Insecta</taxon>
        <taxon>Pterygota</taxon>
        <taxon>Neoptera</taxon>
        <taxon>Endopterygota</taxon>
        <taxon>Coleoptera</taxon>
        <taxon>Polyphaga</taxon>
        <taxon>Cucujiformia</taxon>
        <taxon>Tenebrionidae</taxon>
        <taxon>Tenebrio</taxon>
    </lineage>
</organism>
<dbReference type="SMART" id="SM00557">
    <property type="entry name" value="IG_FLMN"/>
    <property type="match status" value="1"/>
</dbReference>
<evidence type="ECO:0000256" key="14">
    <source>
        <dbReference type="RuleBase" id="RU363034"/>
    </source>
</evidence>
<dbReference type="PANTHER" id="PTHR24260:SF147">
    <property type="entry name" value="EG:BACR7A4.3 PROTEIN-RELATED"/>
    <property type="match status" value="1"/>
</dbReference>
<dbReference type="InterPro" id="IPR001314">
    <property type="entry name" value="Peptidase_S1A"/>
</dbReference>
<feature type="compositionally biased region" description="Low complexity" evidence="16">
    <location>
        <begin position="620"/>
        <end position="632"/>
    </location>
</feature>
<dbReference type="PROSITE" id="PS50089">
    <property type="entry name" value="ZF_RING_2"/>
    <property type="match status" value="1"/>
</dbReference>
<accession>A0A8J6H7H2</accession>
<dbReference type="InterPro" id="IPR001298">
    <property type="entry name" value="Filamin/ABP280_rpt"/>
</dbReference>
<evidence type="ECO:0000259" key="18">
    <source>
        <dbReference type="PROSITE" id="PS50089"/>
    </source>
</evidence>
<dbReference type="SUPFAM" id="SSF57850">
    <property type="entry name" value="RING/U-box"/>
    <property type="match status" value="1"/>
</dbReference>
<comment type="similarity">
    <text evidence="1">Belongs to the TRIM/RBCC family.</text>
</comment>
<keyword evidence="6 12" id="KW-0863">Zinc-finger</keyword>
<keyword evidence="4 17" id="KW-0732">Signal</keyword>
<evidence type="ECO:0000256" key="3">
    <source>
        <dbReference type="ARBA" id="ARBA00022723"/>
    </source>
</evidence>
<evidence type="ECO:0000256" key="6">
    <source>
        <dbReference type="ARBA" id="ARBA00022771"/>
    </source>
</evidence>
<evidence type="ECO:0000256" key="7">
    <source>
        <dbReference type="ARBA" id="ARBA00022801"/>
    </source>
</evidence>
<dbReference type="PROSITE" id="PS00135">
    <property type="entry name" value="TRYPSIN_SER"/>
    <property type="match status" value="2"/>
</dbReference>
<evidence type="ECO:0000259" key="21">
    <source>
        <dbReference type="PROSITE" id="PS51888"/>
    </source>
</evidence>
<evidence type="ECO:0000256" key="10">
    <source>
        <dbReference type="ARBA" id="ARBA00023157"/>
    </source>
</evidence>
<dbReference type="EMBL" id="JABDTM020028311">
    <property type="protein sequence ID" value="KAH0809146.1"/>
    <property type="molecule type" value="Genomic_DNA"/>
</dbReference>
<dbReference type="GO" id="GO:0006508">
    <property type="term" value="P:proteolysis"/>
    <property type="evidence" value="ECO:0007669"/>
    <property type="project" value="UniProtKB-KW"/>
</dbReference>
<gene>
    <name evidence="22" type="ORF">GEV33_013643</name>
</gene>
<dbReference type="Gene3D" id="3.30.1640.30">
    <property type="match status" value="1"/>
</dbReference>
<keyword evidence="3" id="KW-0479">Metal-binding</keyword>
<evidence type="ECO:0000256" key="8">
    <source>
        <dbReference type="ARBA" id="ARBA00022825"/>
    </source>
</evidence>
<dbReference type="SUPFAM" id="SSF57845">
    <property type="entry name" value="B-box zinc-binding domain"/>
    <property type="match status" value="1"/>
</dbReference>
<keyword evidence="2 14" id="KW-0645">Protease</keyword>
<dbReference type="PROSITE" id="PS51888">
    <property type="entry name" value="CLIP"/>
    <property type="match status" value="1"/>
</dbReference>
<dbReference type="InterPro" id="IPR043504">
    <property type="entry name" value="Peptidase_S1_PA_chymotrypsin"/>
</dbReference>
<dbReference type="Pfam" id="PF00643">
    <property type="entry name" value="zf-B_box"/>
    <property type="match status" value="1"/>
</dbReference>
<keyword evidence="23" id="KW-1185">Reference proteome</keyword>
<comment type="similarity">
    <text evidence="11">Belongs to the peptidase S1 family. CLIP subfamily.</text>
</comment>
<dbReference type="GO" id="GO:0004252">
    <property type="term" value="F:serine-type endopeptidase activity"/>
    <property type="evidence" value="ECO:0007669"/>
    <property type="project" value="InterPro"/>
</dbReference>
<evidence type="ECO:0000256" key="11">
    <source>
        <dbReference type="ARBA" id="ARBA00024195"/>
    </source>
</evidence>
<keyword evidence="7 14" id="KW-0378">Hydrolase</keyword>
<feature type="domain" description="Clip" evidence="21">
    <location>
        <begin position="26"/>
        <end position="71"/>
    </location>
</feature>
<feature type="domain" description="B box-type" evidence="19">
    <location>
        <begin position="766"/>
        <end position="813"/>
    </location>
</feature>
<evidence type="ECO:0000256" key="1">
    <source>
        <dbReference type="ARBA" id="ARBA00008518"/>
    </source>
</evidence>
<dbReference type="Gene3D" id="4.10.830.40">
    <property type="match status" value="1"/>
</dbReference>
<keyword evidence="9" id="KW-0862">Zinc</keyword>
<evidence type="ECO:0000256" key="5">
    <source>
        <dbReference type="ARBA" id="ARBA00022737"/>
    </source>
</evidence>
<dbReference type="InterPro" id="IPR017907">
    <property type="entry name" value="Znf_RING_CS"/>
</dbReference>